<keyword evidence="9" id="KW-1185">Reference proteome</keyword>
<evidence type="ECO:0000256" key="6">
    <source>
        <dbReference type="SAM" id="Phobius"/>
    </source>
</evidence>
<dbReference type="PROSITE" id="PS00758">
    <property type="entry name" value="ARGE_DAPE_CPG2_1"/>
    <property type="match status" value="1"/>
</dbReference>
<evidence type="ECO:0000259" key="7">
    <source>
        <dbReference type="Pfam" id="PF07687"/>
    </source>
</evidence>
<feature type="transmembrane region" description="Helical" evidence="6">
    <location>
        <begin position="32"/>
        <end position="53"/>
    </location>
</feature>
<reference evidence="8 9" key="1">
    <citation type="journal article" date="2018" name="Evol. Lett.">
        <title>Horizontal gene cluster transfer increased hallucinogenic mushroom diversity.</title>
        <authorList>
            <person name="Reynolds H.T."/>
            <person name="Vijayakumar V."/>
            <person name="Gluck-Thaler E."/>
            <person name="Korotkin H.B."/>
            <person name="Matheny P.B."/>
            <person name="Slot J.C."/>
        </authorList>
    </citation>
    <scope>NUCLEOTIDE SEQUENCE [LARGE SCALE GENOMIC DNA]</scope>
    <source>
        <strain evidence="8 9">SRW20</strain>
    </source>
</reference>
<dbReference type="SUPFAM" id="SSF55031">
    <property type="entry name" value="Bacterial exopeptidase dimerisation domain"/>
    <property type="match status" value="2"/>
</dbReference>
<dbReference type="CDD" id="cd05674">
    <property type="entry name" value="M20_yscS"/>
    <property type="match status" value="2"/>
</dbReference>
<dbReference type="GO" id="GO:0004180">
    <property type="term" value="F:carboxypeptidase activity"/>
    <property type="evidence" value="ECO:0007669"/>
    <property type="project" value="TreeGrafter"/>
</dbReference>
<dbReference type="AlphaFoldDB" id="A0A409VGU9"/>
<keyword evidence="6" id="KW-1133">Transmembrane helix</keyword>
<sequence length="1183" mass="130597">MGLNNEKDAVLPSLQPPSRPARFDRVKRSHPFLFTVLGIYLLFRLWYGDWFALDNSTAPTCPQADELTPKKNLNLWKSLNDKISTADFKQSAIDWLGGAVRIPTESFDNMDPVGVDPRWAAFGPFHDYLEEAFPLVHKTLDLTKVNTYGLHFEWKGSDESLKPILLAAHQDVVPVDASTVDEWEYPPYSGYYDGERLWGRGSLDDKSGLIGILSTIETLIASEFQPTRTVVLAFGFDEEASGFQGAGTLGPHLQNVYGENGFAMIVDEGSGYMEQYGTVLATPGIAEKGFLNVLVEVTSPGGHSSIPPEHTSIGILSALLVHYESNPYEVKLTRHEPVYATLQCVAEHAKSVPSSLRRIIKESTSSDWALRELTSVVSKDKVFRSLVSTTQAIDLIQGGVKSNALPERAWAVVNHRIAVVSSLDEVKEHDTNLLKHLGQEFNLTYNAFGNLISKRGSPASGTLTLSDAFHGGLEPAPVTPTGKDAAPYQLLSGTIKATYNVHRSLPSSSDSIIVAPSMMSGNTDTRFYWKLSPHIFRYNHFRAAAGKENPLPGVHTVNEFNDIDSFLEQIRFFTTLLLNADEATHLVHLPSIHHHGTVRWLKSAQSPSQTSTTMGLKKEGLLPLMQHPPQAVLSERIKRPHLFLFIALGIYLIRPWYSDWFALEHGSAPTCPQADELTPKENLDLWKVLNDKISTDDFKQSAIDWLGGAVRIPYKTLNLTKVNTYGLHYEWQGSDKSLKPILLAAHQGIYINLSDNVQELSLTLQSSDVVPVDSSTMDEWQYPPYSGYYDGERLWGRGSLDDKSGLIGILSAIETLISSDFQPTRTVVLAFGFDEEASGTQGAGILGPHLQKLYRENGFAMIVDEGSGYTEQYGTILATPGIAEKGFLNVLVEVTSPGGHSSIPPEHTSIGILSALLVHYESNPYEVKLTRHEPMYDTLQCVAEHAKSVPSNLRKIIKRSTSSDQALRELTSVISQDKLLRSLISTTQAVDLIQGGVKSNALPERAWAIVNRRIAVVSSLDEVKEHDTNLLKHLGQEFNLTYTAFGSLISKKGSRASGTLTLSDAFHEGLEPAPVTPTGKDAGPYQLLSGTIKATYNVHRSLSSSSDSIIVAPSIMSGNTDTQFYWKLSPHIFRYNHYREVAGKEDPLPGVHTVNEFIDIDSFLEQIRFFTTLVLNADEATDL</sequence>
<gene>
    <name evidence="8" type="ORF">CVT26_000132</name>
</gene>
<dbReference type="GO" id="GO:0051603">
    <property type="term" value="P:proteolysis involved in protein catabolic process"/>
    <property type="evidence" value="ECO:0007669"/>
    <property type="project" value="TreeGrafter"/>
</dbReference>
<proteinExistence type="inferred from homology"/>
<feature type="domain" description="Peptidase M20 dimerisation" evidence="7">
    <location>
        <begin position="882"/>
        <end position="1033"/>
    </location>
</feature>
<dbReference type="Gene3D" id="1.10.150.900">
    <property type="match status" value="2"/>
</dbReference>
<dbReference type="InterPro" id="IPR047177">
    <property type="entry name" value="Pept_M20A"/>
</dbReference>
<comment type="caution">
    <text evidence="8">The sequence shown here is derived from an EMBL/GenBank/DDBJ whole genome shotgun (WGS) entry which is preliminary data.</text>
</comment>
<evidence type="ECO:0000256" key="4">
    <source>
        <dbReference type="ARBA" id="ARBA00022801"/>
    </source>
</evidence>
<evidence type="ECO:0000256" key="1">
    <source>
        <dbReference type="ARBA" id="ARBA00006247"/>
    </source>
</evidence>
<protein>
    <recommendedName>
        <fullName evidence="7">Peptidase M20 dimerisation domain-containing protein</fullName>
    </recommendedName>
</protein>
<organism evidence="8 9">
    <name type="scientific">Gymnopilus dilepis</name>
    <dbReference type="NCBI Taxonomy" id="231916"/>
    <lineage>
        <taxon>Eukaryota</taxon>
        <taxon>Fungi</taxon>
        <taxon>Dikarya</taxon>
        <taxon>Basidiomycota</taxon>
        <taxon>Agaricomycotina</taxon>
        <taxon>Agaricomycetes</taxon>
        <taxon>Agaricomycetidae</taxon>
        <taxon>Agaricales</taxon>
        <taxon>Agaricineae</taxon>
        <taxon>Hymenogastraceae</taxon>
        <taxon>Gymnopilus</taxon>
    </lineage>
</organism>
<keyword evidence="4" id="KW-0378">Hydrolase</keyword>
<dbReference type="Gene3D" id="3.40.630.10">
    <property type="entry name" value="Zn peptidases"/>
    <property type="match status" value="2"/>
</dbReference>
<evidence type="ECO:0000256" key="2">
    <source>
        <dbReference type="ARBA" id="ARBA00022670"/>
    </source>
</evidence>
<accession>A0A409VGU9</accession>
<keyword evidence="5" id="KW-0862">Zinc</keyword>
<dbReference type="Pfam" id="PF01546">
    <property type="entry name" value="Peptidase_M20"/>
    <property type="match status" value="2"/>
</dbReference>
<dbReference type="OrthoDB" id="3064516at2759"/>
<feature type="domain" description="Peptidase M20 dimerisation" evidence="7">
    <location>
        <begin position="285"/>
        <end position="436"/>
    </location>
</feature>
<dbReference type="GO" id="GO:0046872">
    <property type="term" value="F:metal ion binding"/>
    <property type="evidence" value="ECO:0007669"/>
    <property type="project" value="UniProtKB-KW"/>
</dbReference>
<name>A0A409VGU9_9AGAR</name>
<dbReference type="InterPro" id="IPR001261">
    <property type="entry name" value="ArgE/DapE_CS"/>
</dbReference>
<keyword evidence="6" id="KW-0812">Transmembrane</keyword>
<dbReference type="PANTHER" id="PTHR45962">
    <property type="entry name" value="N-FATTY-ACYL-AMINO ACID SYNTHASE/HYDROLASE PM20D1"/>
    <property type="match status" value="1"/>
</dbReference>
<dbReference type="EMBL" id="NHYE01005652">
    <property type="protein sequence ID" value="PPQ65492.1"/>
    <property type="molecule type" value="Genomic_DNA"/>
</dbReference>
<dbReference type="Gene3D" id="3.30.70.360">
    <property type="match status" value="2"/>
</dbReference>
<keyword evidence="2" id="KW-0645">Protease</keyword>
<dbReference type="FunFam" id="3.40.630.10:FF:000027">
    <property type="entry name" value="N-fatty-acyl-amino acid synthase/hydrolase PM20D1"/>
    <property type="match status" value="1"/>
</dbReference>
<dbReference type="InterPro" id="IPR036264">
    <property type="entry name" value="Bact_exopeptidase_dim_dom"/>
</dbReference>
<dbReference type="PANTHER" id="PTHR45962:SF1">
    <property type="entry name" value="N-FATTY-ACYL-AMINO ACID SYNTHASE_HYDROLASE PM20D1"/>
    <property type="match status" value="1"/>
</dbReference>
<dbReference type="SUPFAM" id="SSF53187">
    <property type="entry name" value="Zn-dependent exopeptidases"/>
    <property type="match status" value="2"/>
</dbReference>
<evidence type="ECO:0000313" key="8">
    <source>
        <dbReference type="EMBL" id="PPQ65492.1"/>
    </source>
</evidence>
<dbReference type="GO" id="GO:0000328">
    <property type="term" value="C:fungal-type vacuole lumen"/>
    <property type="evidence" value="ECO:0007669"/>
    <property type="project" value="TreeGrafter"/>
</dbReference>
<dbReference type="Pfam" id="PF07687">
    <property type="entry name" value="M20_dimer"/>
    <property type="match status" value="2"/>
</dbReference>
<dbReference type="STRING" id="231916.A0A409VGU9"/>
<comment type="similarity">
    <text evidence="1">Belongs to the peptidase M20A family.</text>
</comment>
<dbReference type="Proteomes" id="UP000284706">
    <property type="component" value="Unassembled WGS sequence"/>
</dbReference>
<dbReference type="InParanoid" id="A0A409VGU9"/>
<evidence type="ECO:0000313" key="9">
    <source>
        <dbReference type="Proteomes" id="UP000284706"/>
    </source>
</evidence>
<evidence type="ECO:0000256" key="5">
    <source>
        <dbReference type="ARBA" id="ARBA00022833"/>
    </source>
</evidence>
<dbReference type="InterPro" id="IPR011650">
    <property type="entry name" value="Peptidase_M20_dimer"/>
</dbReference>
<dbReference type="InterPro" id="IPR002933">
    <property type="entry name" value="Peptidase_M20"/>
</dbReference>
<keyword evidence="6" id="KW-0472">Membrane</keyword>
<keyword evidence="3" id="KW-0479">Metal-binding</keyword>
<evidence type="ECO:0000256" key="3">
    <source>
        <dbReference type="ARBA" id="ARBA00022723"/>
    </source>
</evidence>